<dbReference type="GO" id="GO:0003677">
    <property type="term" value="F:DNA binding"/>
    <property type="evidence" value="ECO:0007669"/>
    <property type="project" value="UniProtKB-KW"/>
</dbReference>
<dbReference type="SUPFAM" id="SSF57716">
    <property type="entry name" value="Glucocorticoid receptor-like (DNA-binding domain)"/>
    <property type="match status" value="1"/>
</dbReference>
<dbReference type="InterPro" id="IPR038441">
    <property type="entry name" value="THAP_Znf_sf"/>
</dbReference>
<reference evidence="8" key="1">
    <citation type="submission" date="2021-12" db="EMBL/GenBank/DDBJ databases">
        <authorList>
            <person name="King R."/>
        </authorList>
    </citation>
    <scope>NUCLEOTIDE SEQUENCE</scope>
</reference>
<accession>A0A9P0FIU6</accession>
<feature type="domain" description="THAP-type" evidence="7">
    <location>
        <begin position="3"/>
        <end position="86"/>
    </location>
</feature>
<organism evidence="8 9">
    <name type="scientific">Brassicogethes aeneus</name>
    <name type="common">Rape pollen beetle</name>
    <name type="synonym">Meligethes aeneus</name>
    <dbReference type="NCBI Taxonomy" id="1431903"/>
    <lineage>
        <taxon>Eukaryota</taxon>
        <taxon>Metazoa</taxon>
        <taxon>Ecdysozoa</taxon>
        <taxon>Arthropoda</taxon>
        <taxon>Hexapoda</taxon>
        <taxon>Insecta</taxon>
        <taxon>Pterygota</taxon>
        <taxon>Neoptera</taxon>
        <taxon>Endopterygota</taxon>
        <taxon>Coleoptera</taxon>
        <taxon>Polyphaga</taxon>
        <taxon>Cucujiformia</taxon>
        <taxon>Nitidulidae</taxon>
        <taxon>Meligethinae</taxon>
        <taxon>Brassicogethes</taxon>
    </lineage>
</organism>
<evidence type="ECO:0000259" key="7">
    <source>
        <dbReference type="SMART" id="SM00980"/>
    </source>
</evidence>
<feature type="coiled-coil region" evidence="5">
    <location>
        <begin position="273"/>
        <end position="307"/>
    </location>
</feature>
<dbReference type="PANTHER" id="PTHR47577">
    <property type="entry name" value="THAP DOMAIN-CONTAINING PROTEIN 6"/>
    <property type="match status" value="1"/>
</dbReference>
<evidence type="ECO:0000313" key="9">
    <source>
        <dbReference type="Proteomes" id="UP001154078"/>
    </source>
</evidence>
<evidence type="ECO:0000256" key="2">
    <source>
        <dbReference type="ARBA" id="ARBA00022771"/>
    </source>
</evidence>
<dbReference type="GO" id="GO:0008270">
    <property type="term" value="F:zinc ion binding"/>
    <property type="evidence" value="ECO:0007669"/>
    <property type="project" value="UniProtKB-KW"/>
</dbReference>
<keyword evidence="5" id="KW-0175">Coiled coil</keyword>
<dbReference type="InterPro" id="IPR006612">
    <property type="entry name" value="THAP_Znf"/>
</dbReference>
<dbReference type="AlphaFoldDB" id="A0A9P0FIU6"/>
<dbReference type="Pfam" id="PF21789">
    <property type="entry name" value="TNP-like_RNaseH_C"/>
    <property type="match status" value="1"/>
</dbReference>
<dbReference type="PANTHER" id="PTHR47577:SF2">
    <property type="entry name" value="THAP DOMAIN CONTAINING 9"/>
    <property type="match status" value="1"/>
</dbReference>
<dbReference type="InterPro" id="IPR048366">
    <property type="entry name" value="TNP-like_GBD"/>
</dbReference>
<dbReference type="InterPro" id="IPR021896">
    <property type="entry name" value="THAP9-like_HTH"/>
</dbReference>
<proteinExistence type="predicted"/>
<gene>
    <name evidence="8" type="ORF">MELIAE_LOCUS9031</name>
</gene>
<dbReference type="OrthoDB" id="6760869at2759"/>
<dbReference type="Pfam" id="PF12017">
    <property type="entry name" value="Tnp_P_element"/>
    <property type="match status" value="1"/>
</dbReference>
<keyword evidence="4" id="KW-0238">DNA-binding</keyword>
<feature type="region of interest" description="Disordered" evidence="6">
    <location>
        <begin position="105"/>
        <end position="124"/>
    </location>
</feature>
<evidence type="ECO:0000256" key="4">
    <source>
        <dbReference type="ARBA" id="ARBA00023125"/>
    </source>
</evidence>
<sequence>MVRQCQVCGKVDATNPELSFHRFPLNPERRNLWFSLLEFTQNKRIPKTADVCSQHFDPNDIYIRSNGFKYLKADANPLPASPLFEPNSSSSESLESILNENPKSLEVQSTSSAEPYSDADGSPNKLLEKITLGVEVSKTSGKVYQGAPYDETNEQETRIATHSDDFDLNIVPYCKPGTSQPKDGQKVEFKKYQSYTTSTASETEEQILSMLKSNPSEVPESLVGPDSVFRGKLALVNVPKKRKRDAYVGDLSSDDFDSPKKRRRKIAFIKKVVEEKRKKVHGLQTTVRRLRKRITSLKSLLDLFKKKLFISENSESMIKASLPDQLGEIFERFLKGPSKQKYTPALRCFALTLSFYSTRAYNFLRTTFNRSLPHLATISKWYRSVDGSPGFTKEALAALKSKQNDSPVPLLCNLVMDEMSIRKQVEWTGNKFVGYVDVGTRLESDSLPKAREALVFMLVCLNGSWKLPIGYFLLDGLGASEKAELVKKCLQFIAESGVIVTSLTFDGAPTNLSMAEKLGANFSDPKNLKTDFPHPTLNYAIFIYLDACHMVKLVRNCFGSQEGLKDNNNEDVKWSFVEKLVEKQHLEGLHAGNKLRMRHIKYQREKMKVRLATQTLSKSASDAINFLRENIQDPDFANSEATSAFLLKFNDLFDILNSRNRLSKYFYKKPFSPATYDTFISHLNNMKEYILSLTLRSVPIVKSIRKTGFLGLLICIESIIKMYNIYVVEKKYLKYILTYKLSQDHLELFFGAIRSRGGYNNNPNAKQFEAAYKRLLVRSQISAPNTGNTLNLESITILTCGSGRLQKDEVKENGGYEKLLESLQNEIEKEGYLISEGWDLTLYSKDIVAYISGFVVRGIKKCVDCPTCLALLVTEESISELQKKKTYGRLVKASKLVIETCRAGEKFFRFFHKTTNIFNQKIENLLQILITKSLQFIPSSVYDDFGDHFYDSHILLDDHVSNLLKSILKIYFNLRIHHLGKQEEEVLKINRLRSINTKTVLFRNE</sequence>
<keyword evidence="9" id="KW-1185">Reference proteome</keyword>
<dbReference type="Pfam" id="PF21787">
    <property type="entry name" value="TNP-like_RNaseH_N"/>
    <property type="match status" value="1"/>
</dbReference>
<dbReference type="InterPro" id="IPR048365">
    <property type="entry name" value="TNP-like_RNaseH_N"/>
</dbReference>
<dbReference type="Pfam" id="PF05485">
    <property type="entry name" value="THAP"/>
    <property type="match status" value="1"/>
</dbReference>
<evidence type="ECO:0000256" key="5">
    <source>
        <dbReference type="SAM" id="Coils"/>
    </source>
</evidence>
<evidence type="ECO:0000256" key="1">
    <source>
        <dbReference type="ARBA" id="ARBA00022723"/>
    </source>
</evidence>
<evidence type="ECO:0000256" key="3">
    <source>
        <dbReference type="ARBA" id="ARBA00022833"/>
    </source>
</evidence>
<name>A0A9P0FIU6_BRAAE</name>
<evidence type="ECO:0000313" key="8">
    <source>
        <dbReference type="EMBL" id="CAH0558772.1"/>
    </source>
</evidence>
<dbReference type="Proteomes" id="UP001154078">
    <property type="component" value="Chromosome 6"/>
</dbReference>
<evidence type="ECO:0000256" key="6">
    <source>
        <dbReference type="SAM" id="MobiDB-lite"/>
    </source>
</evidence>
<dbReference type="Pfam" id="PF21788">
    <property type="entry name" value="TNP-like_GBD"/>
    <property type="match status" value="1"/>
</dbReference>
<dbReference type="Gene3D" id="6.20.210.20">
    <property type="entry name" value="THAP domain"/>
    <property type="match status" value="1"/>
</dbReference>
<dbReference type="InterPro" id="IPR048367">
    <property type="entry name" value="TNP-like_RNaseH_C"/>
</dbReference>
<protein>
    <recommendedName>
        <fullName evidence="7">THAP-type domain-containing protein</fullName>
    </recommendedName>
</protein>
<dbReference type="SMART" id="SM00980">
    <property type="entry name" value="THAP"/>
    <property type="match status" value="1"/>
</dbReference>
<keyword evidence="1" id="KW-0479">Metal-binding</keyword>
<keyword evidence="2" id="KW-0863">Zinc-finger</keyword>
<keyword evidence="3" id="KW-0862">Zinc</keyword>
<dbReference type="EMBL" id="OV121137">
    <property type="protein sequence ID" value="CAH0558772.1"/>
    <property type="molecule type" value="Genomic_DNA"/>
</dbReference>